<dbReference type="Proteomes" id="UP000235023">
    <property type="component" value="Unassembled WGS sequence"/>
</dbReference>
<dbReference type="AlphaFoldDB" id="A0A2J5HY99"/>
<dbReference type="EMBL" id="KZ559528">
    <property type="protein sequence ID" value="PLN82296.1"/>
    <property type="molecule type" value="Genomic_DNA"/>
</dbReference>
<evidence type="ECO:0000313" key="3">
    <source>
        <dbReference type="Proteomes" id="UP000235023"/>
    </source>
</evidence>
<feature type="region of interest" description="Disordered" evidence="1">
    <location>
        <begin position="238"/>
        <end position="329"/>
    </location>
</feature>
<name>A0A2J5HY99_9EURO</name>
<feature type="region of interest" description="Disordered" evidence="1">
    <location>
        <begin position="1"/>
        <end position="158"/>
    </location>
</feature>
<feature type="compositionally biased region" description="Pro residues" evidence="1">
    <location>
        <begin position="49"/>
        <end position="58"/>
    </location>
</feature>
<reference evidence="3" key="1">
    <citation type="submission" date="2017-12" db="EMBL/GenBank/DDBJ databases">
        <authorList>
            <consortium name="DOE Joint Genome Institute"/>
            <person name="Mondo S.J."/>
            <person name="Kjaerbolling I."/>
            <person name="Vesth T.C."/>
            <person name="Frisvad J.C."/>
            <person name="Nybo J.L."/>
            <person name="Theobald S."/>
            <person name="Kuo A."/>
            <person name="Bowyer P."/>
            <person name="Matsuda Y."/>
            <person name="Lyhne E.K."/>
            <person name="Kogle M.E."/>
            <person name="Clum A."/>
            <person name="Lipzen A."/>
            <person name="Salamov A."/>
            <person name="Ngan C.Y."/>
            <person name="Daum C."/>
            <person name="Chiniquy J."/>
            <person name="Barry K."/>
            <person name="LaButti K."/>
            <person name="Haridas S."/>
            <person name="Simmons B.A."/>
            <person name="Magnuson J.K."/>
            <person name="Mortensen U.H."/>
            <person name="Larsen T.O."/>
            <person name="Grigoriev I.V."/>
            <person name="Baker S.E."/>
            <person name="Andersen M.R."/>
            <person name="Nordberg H.P."/>
            <person name="Cantor M.N."/>
            <person name="Hua S.X."/>
        </authorList>
    </citation>
    <scope>NUCLEOTIDE SEQUENCE [LARGE SCALE GENOMIC DNA]</scope>
    <source>
        <strain evidence="3">IBT 19404</strain>
    </source>
</reference>
<feature type="compositionally biased region" description="Basic and acidic residues" evidence="1">
    <location>
        <begin position="242"/>
        <end position="254"/>
    </location>
</feature>
<feature type="region of interest" description="Disordered" evidence="1">
    <location>
        <begin position="367"/>
        <end position="401"/>
    </location>
</feature>
<evidence type="ECO:0000256" key="1">
    <source>
        <dbReference type="SAM" id="MobiDB-lite"/>
    </source>
</evidence>
<keyword evidence="3" id="KW-1185">Reference proteome</keyword>
<protein>
    <submittedName>
        <fullName evidence="2">Uncharacterized protein</fullName>
    </submittedName>
</protein>
<proteinExistence type="predicted"/>
<organism evidence="2 3">
    <name type="scientific">Aspergillus taichungensis</name>
    <dbReference type="NCBI Taxonomy" id="482145"/>
    <lineage>
        <taxon>Eukaryota</taxon>
        <taxon>Fungi</taxon>
        <taxon>Dikarya</taxon>
        <taxon>Ascomycota</taxon>
        <taxon>Pezizomycotina</taxon>
        <taxon>Eurotiomycetes</taxon>
        <taxon>Eurotiomycetidae</taxon>
        <taxon>Eurotiales</taxon>
        <taxon>Aspergillaceae</taxon>
        <taxon>Aspergillus</taxon>
        <taxon>Aspergillus subgen. Circumdati</taxon>
    </lineage>
</organism>
<evidence type="ECO:0000313" key="2">
    <source>
        <dbReference type="EMBL" id="PLN82296.1"/>
    </source>
</evidence>
<feature type="compositionally biased region" description="Low complexity" evidence="1">
    <location>
        <begin position="369"/>
        <end position="393"/>
    </location>
</feature>
<accession>A0A2J5HY99</accession>
<gene>
    <name evidence="2" type="ORF">BDW42DRAFT_193124</name>
</gene>
<sequence length="462" mass="51845">MPSPSFFKAPRQAPPMRPSRSLEGLERVIPPQFSEPPGRSTVHLDKPLPELPVKPLPETPSMEGSTAWSEDSSLVDSLESHRHSGDSTESYPVFVRPGSADLSELVDHAAAPNASLDQASSSGLEDYVKHPPLSNSNPYLSDDDYEPERPIPLWNPTPTGPNHYFREKKWDFFPELATPSALNTRAPPFPSKPQKNGSRLNLAVFDFKKNHRWQPSDRGGLSLAHDVRDSIRSYVQRRLSRHSVDKEKTKREQRPATAPDDDTPDYLDARPARQRVPSSQYSDHESTITDMKSAGIQTKRLSVTSATSTAASSRPPHTPLASSRRKKQLAVPLSAYQRYGPAIWEKPNREKRISYRQNHRVRFPRYRRNTTTPRTRPGSAVATSTSTPLSSPTHSQLQRKTTRERVRALQSGTSHVLVALDGARKRIIGARVERKHSQLKSQIRLVGPVNPHQTLQLADTWI</sequence>
<feature type="compositionally biased region" description="Low complexity" evidence="1">
    <location>
        <begin position="304"/>
        <end position="313"/>
    </location>
</feature>
<dbReference type="OrthoDB" id="4225223at2759"/>